<dbReference type="PANTHER" id="PTHR43317">
    <property type="entry name" value="THERMOSPERMINE SYNTHASE ACAULIS5"/>
    <property type="match status" value="1"/>
</dbReference>
<keyword evidence="5" id="KW-1185">Reference proteome</keyword>
<dbReference type="EMBL" id="JAAEDK010000065">
    <property type="protein sequence ID" value="MBR0661805.1"/>
    <property type="molecule type" value="Genomic_DNA"/>
</dbReference>
<keyword evidence="1" id="KW-0620">Polyamine biosynthesis</keyword>
<accession>A0A9X9WN95</accession>
<protein>
    <recommendedName>
        <fullName evidence="7">Spermidine synthase</fullName>
    </recommendedName>
</protein>
<dbReference type="EMBL" id="JAAVUP010000002">
    <property type="protein sequence ID" value="NKE17087.1"/>
    <property type="molecule type" value="Genomic_DNA"/>
</dbReference>
<comment type="caution">
    <text evidence="3">The sequence shown here is derived from an EMBL/GenBank/DDBJ whole genome shotgun (WGS) entry which is preliminary data.</text>
</comment>
<dbReference type="PANTHER" id="PTHR43317:SF1">
    <property type="entry name" value="THERMOSPERMINE SYNTHASE ACAULIS5"/>
    <property type="match status" value="1"/>
</dbReference>
<dbReference type="InterPro" id="IPR029063">
    <property type="entry name" value="SAM-dependent_MTases_sf"/>
</dbReference>
<evidence type="ECO:0000256" key="1">
    <source>
        <dbReference type="ARBA" id="ARBA00023115"/>
    </source>
</evidence>
<keyword evidence="2" id="KW-1133">Transmembrane helix</keyword>
<feature type="transmembrane region" description="Helical" evidence="2">
    <location>
        <begin position="220"/>
        <end position="240"/>
    </location>
</feature>
<feature type="transmembrane region" description="Helical" evidence="2">
    <location>
        <begin position="12"/>
        <end position="35"/>
    </location>
</feature>
<gene>
    <name evidence="4" type="ORF">GWK15_09050</name>
    <name evidence="3" type="ORF">GXW75_21295</name>
</gene>
<feature type="transmembrane region" description="Helical" evidence="2">
    <location>
        <begin position="118"/>
        <end position="138"/>
    </location>
</feature>
<feature type="transmembrane region" description="Helical" evidence="2">
    <location>
        <begin position="47"/>
        <end position="68"/>
    </location>
</feature>
<feature type="transmembrane region" description="Helical" evidence="2">
    <location>
        <begin position="246"/>
        <end position="264"/>
    </location>
</feature>
<feature type="transmembrane region" description="Helical" evidence="2">
    <location>
        <begin position="180"/>
        <end position="200"/>
    </location>
</feature>
<dbReference type="Proteomes" id="UP001138708">
    <property type="component" value="Unassembled WGS sequence"/>
</dbReference>
<name>A0A9X9WN95_9PROT</name>
<feature type="transmembrane region" description="Helical" evidence="2">
    <location>
        <begin position="80"/>
        <end position="98"/>
    </location>
</feature>
<reference evidence="3" key="1">
    <citation type="submission" date="2020-01" db="EMBL/GenBank/DDBJ databases">
        <authorList>
            <person name="Rat A."/>
        </authorList>
    </citation>
    <scope>NUCLEOTIDE SEQUENCE</scope>
    <source>
        <strain evidence="3">LMG 31161</strain>
    </source>
</reference>
<evidence type="ECO:0000256" key="2">
    <source>
        <dbReference type="SAM" id="Phobius"/>
    </source>
</evidence>
<dbReference type="Gene3D" id="3.40.50.150">
    <property type="entry name" value="Vaccinia Virus protein VP39"/>
    <property type="match status" value="1"/>
</dbReference>
<feature type="transmembrane region" description="Helical" evidence="2">
    <location>
        <begin position="361"/>
        <end position="377"/>
    </location>
</feature>
<reference evidence="3" key="3">
    <citation type="journal article" date="2021" name="Syst. Appl. Microbiol.">
        <title>Roseomonas hellenica sp. nov., isolated from roots of wild-growing Alkanna tinctoria.</title>
        <authorList>
            <person name="Rat A."/>
            <person name="Naranjo H.D."/>
            <person name="Lebbe L."/>
            <person name="Cnockaert M."/>
            <person name="Krigas N."/>
            <person name="Grigoriadou K."/>
            <person name="Maloupa E."/>
            <person name="Willems A."/>
        </authorList>
    </citation>
    <scope>NUCLEOTIDE SEQUENCE</scope>
    <source>
        <strain evidence="3">LMG 31161</strain>
    </source>
</reference>
<feature type="transmembrane region" description="Helical" evidence="2">
    <location>
        <begin position="384"/>
        <end position="400"/>
    </location>
</feature>
<evidence type="ECO:0000313" key="3">
    <source>
        <dbReference type="EMBL" id="MBR0661805.1"/>
    </source>
</evidence>
<feature type="transmembrane region" description="Helical" evidence="2">
    <location>
        <begin position="334"/>
        <end position="355"/>
    </location>
</feature>
<evidence type="ECO:0008006" key="7">
    <source>
        <dbReference type="Google" id="ProtNLM"/>
    </source>
</evidence>
<feature type="transmembrane region" description="Helical" evidence="2">
    <location>
        <begin position="276"/>
        <end position="294"/>
    </location>
</feature>
<dbReference type="RefSeq" id="WP_168040962.1">
    <property type="nucleotide sequence ID" value="NZ_JAAEDK010000065.1"/>
</dbReference>
<feature type="transmembrane region" description="Helical" evidence="2">
    <location>
        <begin position="147"/>
        <end position="168"/>
    </location>
</feature>
<reference evidence="4 5" key="2">
    <citation type="submission" date="2020-02" db="EMBL/GenBank/DDBJ databases">
        <authorList>
            <person name="Sun Q."/>
            <person name="Inoue M."/>
        </authorList>
    </citation>
    <scope>NUCLEOTIDE SEQUENCE [LARGE SCALE GENOMIC DNA]</scope>
    <source>
        <strain evidence="4 5">KCTC 22478</strain>
    </source>
</reference>
<keyword evidence="2" id="KW-0472">Membrane</keyword>
<dbReference type="SUPFAM" id="SSF53335">
    <property type="entry name" value="S-adenosyl-L-methionine-dependent methyltransferases"/>
    <property type="match status" value="1"/>
</dbReference>
<feature type="transmembrane region" description="Helical" evidence="2">
    <location>
        <begin position="300"/>
        <end position="322"/>
    </location>
</feature>
<sequence>MSETADPSPSRLAAAAFATTVAVSAALLFAVQPMLGKALLPAYGGGAAIWTAVMLFFQIGLLAGSALFHAVSTLLGARAAAMVHLGLAILGLVLVPVVPAPRDTGLGPTFDVLVTLGLAYGPVVLVLGANAAALQAWYARAVGQAPWWLYAVSNAGSFLGLLAYPLLIESAFTLHQQGALWVQAFGICAAGLAACAWMALRRPALRGDGQARPGAFRLDWLILAALPSSLLLGVTEHVTVMVAPVPMLWVVPLAVYLASWILAFAHPEAAARWGRVAVMALCPLLLMEFHHPIISAPHPAIGVALHVAGLLGAGLMAHGMLALRRPPAAALTGFYLNVSLGGALGGLANAVVAPLLLDRAIEYPFAFAALLLLVPLGRPGSARLVWALMAALVAFSPILLPQRGRTAVAHARDFYGTVTVTDTAEQRQMSHGRTLHGFEWRDPARRLEPSSYYHREAGAGRLIAAMLDLRPSSAPPMSAVLVGLGPGTMACYASDRFRPSFIEISPAVVDSARRWFGFLSGCGDPPIEIGDGRLKLLARASGSVDLIVLDAYSGVSIPVHMATAEAIAQFLDRLTPGGAIAVHVSSSHFDLAPLFAAAAREAGTRTLILERIVENVPSAWIAITRDGPLTARLAAEGWRPVTPAAQPWRDDRWDLLSAIRR</sequence>
<evidence type="ECO:0000313" key="5">
    <source>
        <dbReference type="Proteomes" id="UP000746741"/>
    </source>
</evidence>
<dbReference type="GO" id="GO:0006596">
    <property type="term" value="P:polyamine biosynthetic process"/>
    <property type="evidence" value="ECO:0007669"/>
    <property type="project" value="UniProtKB-KW"/>
</dbReference>
<dbReference type="Proteomes" id="UP000746741">
    <property type="component" value="Unassembled WGS sequence"/>
</dbReference>
<evidence type="ECO:0000313" key="6">
    <source>
        <dbReference type="Proteomes" id="UP001138708"/>
    </source>
</evidence>
<proteinExistence type="predicted"/>
<dbReference type="AlphaFoldDB" id="A0A9X9WN95"/>
<organism evidence="3 6">
    <name type="scientific">Neoroseomonas oryzicola</name>
    <dbReference type="NCBI Taxonomy" id="535904"/>
    <lineage>
        <taxon>Bacteria</taxon>
        <taxon>Pseudomonadati</taxon>
        <taxon>Pseudomonadota</taxon>
        <taxon>Alphaproteobacteria</taxon>
        <taxon>Acetobacterales</taxon>
        <taxon>Acetobacteraceae</taxon>
        <taxon>Neoroseomonas</taxon>
    </lineage>
</organism>
<keyword evidence="2" id="KW-0812">Transmembrane</keyword>
<evidence type="ECO:0000313" key="4">
    <source>
        <dbReference type="EMBL" id="NKE17087.1"/>
    </source>
</evidence>